<protein>
    <submittedName>
        <fullName evidence="2">Uncharacterized protein</fullName>
    </submittedName>
</protein>
<dbReference type="AlphaFoldDB" id="A0A6M3JIE4"/>
<proteinExistence type="predicted"/>
<accession>A0A6M3JIE4</accession>
<dbReference type="EMBL" id="MT141750">
    <property type="protein sequence ID" value="QJA69949.1"/>
    <property type="molecule type" value="Genomic_DNA"/>
</dbReference>
<organism evidence="2">
    <name type="scientific">viral metagenome</name>
    <dbReference type="NCBI Taxonomy" id="1070528"/>
    <lineage>
        <taxon>unclassified sequences</taxon>
        <taxon>metagenomes</taxon>
        <taxon>organismal metagenomes</taxon>
    </lineage>
</organism>
<keyword evidence="1" id="KW-1133">Transmembrane helix</keyword>
<keyword evidence="1" id="KW-0472">Membrane</keyword>
<reference evidence="2" key="1">
    <citation type="submission" date="2020-03" db="EMBL/GenBank/DDBJ databases">
        <title>The deep terrestrial virosphere.</title>
        <authorList>
            <person name="Holmfeldt K."/>
            <person name="Nilsson E."/>
            <person name="Simone D."/>
            <person name="Lopez-Fernandez M."/>
            <person name="Wu X."/>
            <person name="de Brujin I."/>
            <person name="Lundin D."/>
            <person name="Andersson A."/>
            <person name="Bertilsson S."/>
            <person name="Dopson M."/>
        </authorList>
    </citation>
    <scope>NUCLEOTIDE SEQUENCE</scope>
    <source>
        <strain evidence="2">MM415A04125</strain>
    </source>
</reference>
<feature type="transmembrane region" description="Helical" evidence="1">
    <location>
        <begin position="43"/>
        <end position="62"/>
    </location>
</feature>
<name>A0A6M3JIE4_9ZZZZ</name>
<sequence length="79" mass="8642">MSEIEQEKKVGWIQVFATLCALALFVADYGLDVLAKPVPQWAYMSLGLLALGVEAGALRRLLLQIIRAMARVPQDGGEK</sequence>
<feature type="transmembrane region" description="Helical" evidence="1">
    <location>
        <begin position="12"/>
        <end position="31"/>
    </location>
</feature>
<gene>
    <name evidence="2" type="ORF">MM415A04125_0009</name>
</gene>
<evidence type="ECO:0000256" key="1">
    <source>
        <dbReference type="SAM" id="Phobius"/>
    </source>
</evidence>
<evidence type="ECO:0000313" key="2">
    <source>
        <dbReference type="EMBL" id="QJA69949.1"/>
    </source>
</evidence>
<keyword evidence="1" id="KW-0812">Transmembrane</keyword>